<dbReference type="SUPFAM" id="SSF55785">
    <property type="entry name" value="PYP-like sensor domain (PAS domain)"/>
    <property type="match status" value="2"/>
</dbReference>
<dbReference type="SUPFAM" id="SSF47384">
    <property type="entry name" value="Homodimeric domain of signal transducing histidine kinase"/>
    <property type="match status" value="1"/>
</dbReference>
<dbReference type="InterPro" id="IPR001789">
    <property type="entry name" value="Sig_transdc_resp-reg_receiver"/>
</dbReference>
<feature type="domain" description="Histidine kinase" evidence="15">
    <location>
        <begin position="860"/>
        <end position="1083"/>
    </location>
</feature>
<dbReference type="InterPro" id="IPR004358">
    <property type="entry name" value="Sig_transdc_His_kin-like_C"/>
</dbReference>
<keyword evidence="19" id="KW-1185">Reference proteome</keyword>
<dbReference type="SUPFAM" id="SSF53850">
    <property type="entry name" value="Periplasmic binding protein-like II"/>
    <property type="match status" value="2"/>
</dbReference>
<dbReference type="InterPro" id="IPR003661">
    <property type="entry name" value="HisK_dim/P_dom"/>
</dbReference>
<dbReference type="Gene3D" id="3.30.450.20">
    <property type="entry name" value="PAS domain"/>
    <property type="match status" value="2"/>
</dbReference>
<keyword evidence="6 13" id="KW-0812">Transmembrane</keyword>
<protein>
    <recommendedName>
        <fullName evidence="3">histidine kinase</fullName>
        <ecNumber evidence="3">2.7.13.3</ecNumber>
    </recommendedName>
</protein>
<dbReference type="SMART" id="SM00091">
    <property type="entry name" value="PAS"/>
    <property type="match status" value="1"/>
</dbReference>
<dbReference type="InterPro" id="IPR003594">
    <property type="entry name" value="HATPase_dom"/>
</dbReference>
<dbReference type="Pfam" id="PF00512">
    <property type="entry name" value="HisKA"/>
    <property type="match status" value="1"/>
</dbReference>
<dbReference type="CDD" id="cd01007">
    <property type="entry name" value="PBP2_BvgS_HisK_like"/>
    <property type="match status" value="2"/>
</dbReference>
<feature type="domain" description="PAS" evidence="17">
    <location>
        <begin position="711"/>
        <end position="787"/>
    </location>
</feature>
<dbReference type="InterPro" id="IPR011006">
    <property type="entry name" value="CheY-like_superfamily"/>
</dbReference>
<evidence type="ECO:0000256" key="9">
    <source>
        <dbReference type="ARBA" id="ARBA00022989"/>
    </source>
</evidence>
<keyword evidence="11 13" id="KW-0472">Membrane</keyword>
<evidence type="ECO:0000313" key="18">
    <source>
        <dbReference type="EMBL" id="GAA5066850.1"/>
    </source>
</evidence>
<dbReference type="PANTHER" id="PTHR45339:SF1">
    <property type="entry name" value="HYBRID SIGNAL TRANSDUCTION HISTIDINE KINASE J"/>
    <property type="match status" value="1"/>
</dbReference>
<dbReference type="SMART" id="SM00062">
    <property type="entry name" value="PBPb"/>
    <property type="match status" value="2"/>
</dbReference>
<dbReference type="Pfam" id="PF08448">
    <property type="entry name" value="PAS_4"/>
    <property type="match status" value="1"/>
</dbReference>
<gene>
    <name evidence="18" type="ORF">GCM10025759_00720</name>
</gene>
<dbReference type="PROSITE" id="PS50110">
    <property type="entry name" value="RESPONSE_REGULATORY"/>
    <property type="match status" value="1"/>
</dbReference>
<dbReference type="CDD" id="cd17546">
    <property type="entry name" value="REC_hyHK_CKI1_RcsC-like"/>
    <property type="match status" value="1"/>
</dbReference>
<dbReference type="Gene3D" id="1.10.287.130">
    <property type="match status" value="1"/>
</dbReference>
<feature type="domain" description="Response regulatory" evidence="16">
    <location>
        <begin position="1214"/>
        <end position="1331"/>
    </location>
</feature>
<dbReference type="InterPro" id="IPR036890">
    <property type="entry name" value="HATPase_C_sf"/>
</dbReference>
<feature type="transmembrane region" description="Helical" evidence="13">
    <location>
        <begin position="541"/>
        <end position="562"/>
    </location>
</feature>
<evidence type="ECO:0000256" key="13">
    <source>
        <dbReference type="SAM" id="Phobius"/>
    </source>
</evidence>
<comment type="caution">
    <text evidence="18">The sequence shown here is derived from an EMBL/GenBank/DDBJ whole genome shotgun (WGS) entry which is preliminary data.</text>
</comment>
<dbReference type="Pfam" id="PF00497">
    <property type="entry name" value="SBP_bac_3"/>
    <property type="match status" value="2"/>
</dbReference>
<dbReference type="SMART" id="SM00387">
    <property type="entry name" value="HATPase_c"/>
    <property type="match status" value="1"/>
</dbReference>
<keyword evidence="8" id="KW-0067">ATP-binding</keyword>
<dbReference type="PROSITE" id="PS50109">
    <property type="entry name" value="HIS_KIN"/>
    <property type="match status" value="1"/>
</dbReference>
<evidence type="ECO:0000256" key="14">
    <source>
        <dbReference type="SAM" id="SignalP"/>
    </source>
</evidence>
<dbReference type="Gene3D" id="3.40.50.2300">
    <property type="match status" value="1"/>
</dbReference>
<comment type="catalytic activity">
    <reaction evidence="1">
        <text>ATP + protein L-histidine = ADP + protein N-phospho-L-histidine.</text>
        <dbReference type="EC" id="2.7.13.3"/>
    </reaction>
</comment>
<evidence type="ECO:0000256" key="6">
    <source>
        <dbReference type="ARBA" id="ARBA00022692"/>
    </source>
</evidence>
<dbReference type="Gene3D" id="3.40.190.10">
    <property type="entry name" value="Periplasmic binding protein-like II"/>
    <property type="match status" value="4"/>
</dbReference>
<dbReference type="PRINTS" id="PR00344">
    <property type="entry name" value="BCTRLSENSOR"/>
</dbReference>
<evidence type="ECO:0000256" key="8">
    <source>
        <dbReference type="ARBA" id="ARBA00022840"/>
    </source>
</evidence>
<dbReference type="RefSeq" id="WP_158983533.1">
    <property type="nucleotide sequence ID" value="NZ_BAABKY010000001.1"/>
</dbReference>
<dbReference type="InterPro" id="IPR005467">
    <property type="entry name" value="His_kinase_dom"/>
</dbReference>
<evidence type="ECO:0000259" key="16">
    <source>
        <dbReference type="PROSITE" id="PS50110"/>
    </source>
</evidence>
<feature type="signal peptide" evidence="14">
    <location>
        <begin position="1"/>
        <end position="32"/>
    </location>
</feature>
<evidence type="ECO:0000256" key="3">
    <source>
        <dbReference type="ARBA" id="ARBA00012438"/>
    </source>
</evidence>
<dbReference type="SUPFAM" id="SSF47226">
    <property type="entry name" value="Histidine-containing phosphotransfer domain, HPT domain"/>
    <property type="match status" value="1"/>
</dbReference>
<dbReference type="InterPro" id="IPR035965">
    <property type="entry name" value="PAS-like_dom_sf"/>
</dbReference>
<evidence type="ECO:0000259" key="17">
    <source>
        <dbReference type="PROSITE" id="PS50112"/>
    </source>
</evidence>
<proteinExistence type="predicted"/>
<dbReference type="SUPFAM" id="SSF52172">
    <property type="entry name" value="CheY-like"/>
    <property type="match status" value="1"/>
</dbReference>
<dbReference type="Proteomes" id="UP001501083">
    <property type="component" value="Unassembled WGS sequence"/>
</dbReference>
<comment type="subcellular location">
    <subcellularLocation>
        <location evidence="2">Cell membrane</location>
        <topology evidence="2">Multi-pass membrane protein</topology>
    </subcellularLocation>
</comment>
<dbReference type="InterPro" id="IPR001638">
    <property type="entry name" value="Solute-binding_3/MltF_N"/>
</dbReference>
<keyword evidence="14" id="KW-0732">Signal</keyword>
<evidence type="ECO:0000256" key="1">
    <source>
        <dbReference type="ARBA" id="ARBA00000085"/>
    </source>
</evidence>
<reference evidence="19" key="1">
    <citation type="journal article" date="2019" name="Int. J. Syst. Evol. Microbiol.">
        <title>The Global Catalogue of Microorganisms (GCM) 10K type strain sequencing project: providing services to taxonomists for standard genome sequencing and annotation.</title>
        <authorList>
            <consortium name="The Broad Institute Genomics Platform"/>
            <consortium name="The Broad Institute Genome Sequencing Center for Infectious Disease"/>
            <person name="Wu L."/>
            <person name="Ma J."/>
        </authorList>
    </citation>
    <scope>NUCLEOTIDE SEQUENCE [LARGE SCALE GENOMIC DNA]</scope>
    <source>
        <strain evidence="19">JCM 19212</strain>
    </source>
</reference>
<dbReference type="CDD" id="cd00130">
    <property type="entry name" value="PAS"/>
    <property type="match status" value="1"/>
</dbReference>
<evidence type="ECO:0000256" key="7">
    <source>
        <dbReference type="ARBA" id="ARBA00022741"/>
    </source>
</evidence>
<organism evidence="18 19">
    <name type="scientific">Lysobacter panacisoli</name>
    <dbReference type="NCBI Taxonomy" id="1255263"/>
    <lineage>
        <taxon>Bacteria</taxon>
        <taxon>Pseudomonadati</taxon>
        <taxon>Pseudomonadota</taxon>
        <taxon>Gammaproteobacteria</taxon>
        <taxon>Lysobacterales</taxon>
        <taxon>Lysobacteraceae</taxon>
        <taxon>Lysobacter</taxon>
    </lineage>
</organism>
<keyword evidence="10" id="KW-0902">Two-component regulatory system</keyword>
<evidence type="ECO:0000259" key="15">
    <source>
        <dbReference type="PROSITE" id="PS50109"/>
    </source>
</evidence>
<feature type="domain" description="PAS" evidence="17">
    <location>
        <begin position="589"/>
        <end position="653"/>
    </location>
</feature>
<dbReference type="InterPro" id="IPR036641">
    <property type="entry name" value="HPT_dom_sf"/>
</dbReference>
<evidence type="ECO:0000256" key="10">
    <source>
        <dbReference type="ARBA" id="ARBA00023012"/>
    </source>
</evidence>
<dbReference type="EMBL" id="BAABKY010000001">
    <property type="protein sequence ID" value="GAA5066850.1"/>
    <property type="molecule type" value="Genomic_DNA"/>
</dbReference>
<keyword evidence="9 13" id="KW-1133">Transmembrane helix</keyword>
<dbReference type="PANTHER" id="PTHR45339">
    <property type="entry name" value="HYBRID SIGNAL TRANSDUCTION HISTIDINE KINASE J"/>
    <property type="match status" value="1"/>
</dbReference>
<dbReference type="NCBIfam" id="TIGR00229">
    <property type="entry name" value="sensory_box"/>
    <property type="match status" value="1"/>
</dbReference>
<dbReference type="CDD" id="cd16922">
    <property type="entry name" value="HATPase_EvgS-ArcB-TorS-like"/>
    <property type="match status" value="1"/>
</dbReference>
<dbReference type="InterPro" id="IPR036097">
    <property type="entry name" value="HisK_dim/P_sf"/>
</dbReference>
<dbReference type="SMART" id="SM00388">
    <property type="entry name" value="HisKA"/>
    <property type="match status" value="1"/>
</dbReference>
<dbReference type="SUPFAM" id="SSF55874">
    <property type="entry name" value="ATPase domain of HSP90 chaperone/DNA topoisomerase II/histidine kinase"/>
    <property type="match status" value="1"/>
</dbReference>
<dbReference type="Pfam" id="PF00072">
    <property type="entry name" value="Response_reg"/>
    <property type="match status" value="1"/>
</dbReference>
<feature type="chain" id="PRO_5045825664" description="histidine kinase" evidence="14">
    <location>
        <begin position="33"/>
        <end position="1441"/>
    </location>
</feature>
<dbReference type="Pfam" id="PF02518">
    <property type="entry name" value="HATPase_c"/>
    <property type="match status" value="1"/>
</dbReference>
<dbReference type="SMART" id="SM00448">
    <property type="entry name" value="REC"/>
    <property type="match status" value="1"/>
</dbReference>
<keyword evidence="4" id="KW-1003">Cell membrane</keyword>
<keyword evidence="7" id="KW-0547">Nucleotide-binding</keyword>
<dbReference type="PROSITE" id="PS50112">
    <property type="entry name" value="PAS"/>
    <property type="match status" value="2"/>
</dbReference>
<evidence type="ECO:0000256" key="12">
    <source>
        <dbReference type="PROSITE-ProRule" id="PRU00169"/>
    </source>
</evidence>
<accession>A0ABP9KZK1</accession>
<dbReference type="EC" id="2.7.13.3" evidence="3"/>
<evidence type="ECO:0000256" key="5">
    <source>
        <dbReference type="ARBA" id="ARBA00022553"/>
    </source>
</evidence>
<keyword evidence="5 12" id="KW-0597">Phosphoprotein</keyword>
<dbReference type="InterPro" id="IPR013656">
    <property type="entry name" value="PAS_4"/>
</dbReference>
<name>A0ABP9KZK1_9GAMM</name>
<dbReference type="InterPro" id="IPR000014">
    <property type="entry name" value="PAS"/>
</dbReference>
<evidence type="ECO:0000256" key="11">
    <source>
        <dbReference type="ARBA" id="ARBA00023136"/>
    </source>
</evidence>
<feature type="modified residue" description="4-aspartylphosphate" evidence="12">
    <location>
        <position position="1263"/>
    </location>
</feature>
<dbReference type="Gene3D" id="3.30.565.10">
    <property type="entry name" value="Histidine kinase-like ATPase, C-terminal domain"/>
    <property type="match status" value="1"/>
</dbReference>
<sequence>MPFASGQSSRFRDRLRAVLGALFLLMAHIATAQTYPAAAQRTLALSPSEEAWRQAHPVLQVGVFAGDHMPLETWHGGQPEGLGVDYLRLLAGRAGLQLEFHPYTDWGAMAFGPEPIPYDLLLAQPISSQRLEHFHLLRPFVSGYPVLVARKGDLQIRSVDDLANARVVLERRFRQGAVEFDRRYPDATLLFADDGRQALEMVARGEADAYIGLIASRTAALLSRRPTADLVMIDMLDSPRIDIAPAVRRDRNELTAILRKAESTISDDEVARLRSRWGAADERPQSARAVAGASAAPRPTLTAKEQAWLATLPVLKIGYEIDRYPYSFADGQGEFDGLAADYVRLLQKRTGLRLQLIPADDWNSLQRMVLAHEVDLIAVGSPNDLDSREMGFSQPYEYFPEVIVARLQGPPIAGPQDLAGKVVAVRDEIGLIARLRALLPKARLHPVGSNEVGLGLVADGNADAYIGTLPAIDALIRNRYAAELRVVGPAGLDVELAMGVRREHDALLPVIDRVFGGLGEGERQAIRARWLTTAYVYGLPWRWVIAGTIVTLLVLGAIGLAYMRLRRASEARAKAELALEAQLGFQQALLETIPYAVFVKDQDGRYLAVNRAYETMFACTRSDLLGRTLIENWHLHCDDLEGLHEEDMALLRSGESARRELVVHPDHAHAETRHTILWLQPFRLEDDSSRLLGTIVDVSDIKNAEARARASEQRLSDITQAMPGTVYQFQVDARGYRRFSYLGGDVMGMLGVSAGELLRDEAVGFARVHPDDQGPLRQTIERAASELKPLPAFDFRVLVGERWRWLRTEGGAPRPLPGGGAEWSGYWVDTTQAHEQAQALSDAKVQAESATAAKSIFLASMSHEIRTPMTGVLGMVELLSHTPLDAEQSGMAIMARDSAKALLQILDDILDYSRIESGRLVIEDAEFDLRELVDSIAGLFAARAREGQLRFYSIQDWRLAGAFRGDATRIRQVVTNLLSNALKFTEHGHVVLHTRLLGETGDEQHVRIEVVDTGIGIAPENLARLFQAFTQAEASTTRRFGGTGLGLSISRRLAEMMGGTLHLESTPQVGTLAAFDIRLPVAGPLRTVTEFEGRSVVVCVHDELRAQEISNGLSSFGFSVMEMEASDLADVAADEADLFVVDVDIDAPCLSLGPCLRVASNADTHPPASAAQARVLRGNPETMRHLLESCRLALGLPAHATASMQPVVARQHARILVAEDHPVNRAVIARQLERLGYAHTLVEHGKAALAELQRAHYDLLITDCHMPVMDGYVLTRRVRETEGNGARLPIIALSASASPEQVHRCREAGMDDFLAKPIQIDALATKLSALLSTSVTESVYVESSRPQAELDRLLAVYGSRDDVKRMLEDLVAISRQELDELDRLLAGNDEVKQRELLHRIEGALTLIVSDAGTDTDDSDPHQRRDAIADKLRRVEAIVSAL</sequence>
<evidence type="ECO:0000313" key="19">
    <source>
        <dbReference type="Proteomes" id="UP001501083"/>
    </source>
</evidence>
<evidence type="ECO:0000256" key="2">
    <source>
        <dbReference type="ARBA" id="ARBA00004651"/>
    </source>
</evidence>
<dbReference type="CDD" id="cd00082">
    <property type="entry name" value="HisKA"/>
    <property type="match status" value="1"/>
</dbReference>
<evidence type="ECO:0000256" key="4">
    <source>
        <dbReference type="ARBA" id="ARBA00022475"/>
    </source>
</evidence>